<feature type="transmembrane region" description="Helical" evidence="7">
    <location>
        <begin position="152"/>
        <end position="176"/>
    </location>
</feature>
<dbReference type="PANTHER" id="PTHR43227:SF7">
    <property type="entry name" value="ARABINOOLIGOSACCHARIDES TRANSPORT SYSTEM PERMEASE PROTEIN ARAP"/>
    <property type="match status" value="1"/>
</dbReference>
<evidence type="ECO:0000256" key="1">
    <source>
        <dbReference type="ARBA" id="ARBA00004651"/>
    </source>
</evidence>
<feature type="transmembrane region" description="Helical" evidence="7">
    <location>
        <begin position="197"/>
        <end position="219"/>
    </location>
</feature>
<comment type="caution">
    <text evidence="9">The sequence shown here is derived from an EMBL/GenBank/DDBJ whole genome shotgun (WGS) entry which is preliminary data.</text>
</comment>
<dbReference type="EMBL" id="JAKTTI010000002">
    <property type="protein sequence ID" value="MCH1624155.1"/>
    <property type="molecule type" value="Genomic_DNA"/>
</dbReference>
<evidence type="ECO:0000256" key="5">
    <source>
        <dbReference type="ARBA" id="ARBA00022989"/>
    </source>
</evidence>
<evidence type="ECO:0000259" key="8">
    <source>
        <dbReference type="PROSITE" id="PS50928"/>
    </source>
</evidence>
<evidence type="ECO:0000256" key="6">
    <source>
        <dbReference type="ARBA" id="ARBA00023136"/>
    </source>
</evidence>
<gene>
    <name evidence="9" type="ORF">MJG50_02350</name>
</gene>
<dbReference type="InterPro" id="IPR035906">
    <property type="entry name" value="MetI-like_sf"/>
</dbReference>
<protein>
    <submittedName>
        <fullName evidence="9">Sugar ABC transporter permease</fullName>
    </submittedName>
</protein>
<keyword evidence="10" id="KW-1185">Reference proteome</keyword>
<feature type="transmembrane region" description="Helical" evidence="7">
    <location>
        <begin position="70"/>
        <end position="92"/>
    </location>
</feature>
<dbReference type="InterPro" id="IPR000515">
    <property type="entry name" value="MetI-like"/>
</dbReference>
<dbReference type="SUPFAM" id="SSF161098">
    <property type="entry name" value="MetI-like"/>
    <property type="match status" value="1"/>
</dbReference>
<evidence type="ECO:0000256" key="4">
    <source>
        <dbReference type="ARBA" id="ARBA00022692"/>
    </source>
</evidence>
<dbReference type="GO" id="GO:0005886">
    <property type="term" value="C:plasma membrane"/>
    <property type="evidence" value="ECO:0007669"/>
    <property type="project" value="UniProtKB-SubCell"/>
</dbReference>
<feature type="transmembrane region" description="Helical" evidence="7">
    <location>
        <begin position="104"/>
        <end position="124"/>
    </location>
</feature>
<reference evidence="9" key="1">
    <citation type="submission" date="2022-02" db="EMBL/GenBank/DDBJ databases">
        <title>Fredinandcohnia quinoae sp. nov. isolated from Chenopodium quinoa seeds.</title>
        <authorList>
            <person name="Saati-Santamaria Z."/>
            <person name="Flores-Felix J.D."/>
            <person name="Igual J.M."/>
            <person name="Velazquez E."/>
            <person name="Garcia-Fraile P."/>
            <person name="Martinez-Molina E."/>
        </authorList>
    </citation>
    <scope>NUCLEOTIDE SEQUENCE</scope>
    <source>
        <strain evidence="9">SECRCQ15</strain>
    </source>
</reference>
<comment type="similarity">
    <text evidence="7">Belongs to the binding-protein-dependent transport system permease family.</text>
</comment>
<organism evidence="9 10">
    <name type="scientific">Fredinandcohnia quinoae</name>
    <dbReference type="NCBI Taxonomy" id="2918902"/>
    <lineage>
        <taxon>Bacteria</taxon>
        <taxon>Bacillati</taxon>
        <taxon>Bacillota</taxon>
        <taxon>Bacilli</taxon>
        <taxon>Bacillales</taxon>
        <taxon>Bacillaceae</taxon>
        <taxon>Fredinandcohnia</taxon>
    </lineage>
</organism>
<name>A0AAW5DYR9_9BACI</name>
<proteinExistence type="inferred from homology"/>
<sequence length="293" mass="33218">MRNSRKKLTIPYLLPAVGLYLVFFIGPAIYGLWISFHEWSGFTEHMTFVGLKNYAKIIHDPIYWQSFLNMMLILFVGGIFVFLIGFLFTALLSQGVIAKKAIRAIIFFPQIIAPIALAVVWNYLYRYDIGFFNSVLTAIGLDPVNWTGPDNIMMSAITSIIWYSTGFYAIILLAGVDKIPNTIFEAARVEGASTFTIFTKVTLPLIWDVMSIAIILWGINAIRLFDFLFAFGGAEPPTRMWNTAMYQFILGFGQRTPIYQLGYSSAIAVTMVVVVLLFVVTGRRLFKREVYEL</sequence>
<evidence type="ECO:0000313" key="9">
    <source>
        <dbReference type="EMBL" id="MCH1624155.1"/>
    </source>
</evidence>
<evidence type="ECO:0000256" key="7">
    <source>
        <dbReference type="RuleBase" id="RU363032"/>
    </source>
</evidence>
<evidence type="ECO:0000256" key="3">
    <source>
        <dbReference type="ARBA" id="ARBA00022475"/>
    </source>
</evidence>
<dbReference type="AlphaFoldDB" id="A0AAW5DYR9"/>
<accession>A0AAW5DYR9</accession>
<dbReference type="Proteomes" id="UP001431131">
    <property type="component" value="Unassembled WGS sequence"/>
</dbReference>
<feature type="transmembrane region" description="Helical" evidence="7">
    <location>
        <begin position="258"/>
        <end position="280"/>
    </location>
</feature>
<dbReference type="RefSeq" id="WP_240252405.1">
    <property type="nucleotide sequence ID" value="NZ_JAKTTI010000002.1"/>
</dbReference>
<keyword evidence="3" id="KW-1003">Cell membrane</keyword>
<dbReference type="Pfam" id="PF00528">
    <property type="entry name" value="BPD_transp_1"/>
    <property type="match status" value="1"/>
</dbReference>
<evidence type="ECO:0000256" key="2">
    <source>
        <dbReference type="ARBA" id="ARBA00022448"/>
    </source>
</evidence>
<comment type="subcellular location">
    <subcellularLocation>
        <location evidence="1 7">Cell membrane</location>
        <topology evidence="1 7">Multi-pass membrane protein</topology>
    </subcellularLocation>
</comment>
<keyword evidence="5 7" id="KW-1133">Transmembrane helix</keyword>
<dbReference type="Gene3D" id="1.10.3720.10">
    <property type="entry name" value="MetI-like"/>
    <property type="match status" value="1"/>
</dbReference>
<dbReference type="GO" id="GO:0055085">
    <property type="term" value="P:transmembrane transport"/>
    <property type="evidence" value="ECO:0007669"/>
    <property type="project" value="InterPro"/>
</dbReference>
<dbReference type="PANTHER" id="PTHR43227">
    <property type="entry name" value="BLL4140 PROTEIN"/>
    <property type="match status" value="1"/>
</dbReference>
<feature type="transmembrane region" description="Helical" evidence="7">
    <location>
        <begin position="12"/>
        <end position="36"/>
    </location>
</feature>
<keyword evidence="6 7" id="KW-0472">Membrane</keyword>
<keyword evidence="2 7" id="KW-0813">Transport</keyword>
<dbReference type="InterPro" id="IPR050809">
    <property type="entry name" value="UgpAE/MalFG_permease"/>
</dbReference>
<dbReference type="PROSITE" id="PS50928">
    <property type="entry name" value="ABC_TM1"/>
    <property type="match status" value="1"/>
</dbReference>
<evidence type="ECO:0000313" key="10">
    <source>
        <dbReference type="Proteomes" id="UP001431131"/>
    </source>
</evidence>
<keyword evidence="4 7" id="KW-0812">Transmembrane</keyword>
<dbReference type="CDD" id="cd06261">
    <property type="entry name" value="TM_PBP2"/>
    <property type="match status" value="1"/>
</dbReference>
<feature type="domain" description="ABC transmembrane type-1" evidence="8">
    <location>
        <begin position="67"/>
        <end position="282"/>
    </location>
</feature>